<dbReference type="EMBL" id="PUHQ01000021">
    <property type="protein sequence ID" value="KAG0663213.1"/>
    <property type="molecule type" value="Genomic_DNA"/>
</dbReference>
<accession>A0A9P6W655</accession>
<feature type="region of interest" description="Disordered" evidence="1">
    <location>
        <begin position="130"/>
        <end position="183"/>
    </location>
</feature>
<sequence length="614" mass="66890">MVSATTPAQVAATSQPSSAQYFETEDKLIISIDIGNAASSVTLAHLTWGSDPLSSAPTAKPCIRTVLTYPHCSPHLGASTSARVPSLIAFNRDDKAQAFGAECLTEDVQNLVRRGEWLLVQGWKEQMRPIEATSSSSRPRESSKKKLLTKLHRSTVWPETSSPKSGHSLHPTTTNLSSRTVGTVSSYSTSSDALLDARSEVAPAPSHSTSPRRVAGLDGGTGALGDFATGPAVRKKRKDAAAAASSTNEVKSERYPGPRLRTVYAEFLRYLVAAARAWYAESVPQGEATFVRLWSTCTFVLATPYDWSPGETDLLRQAVEDAKLLPVEFEIGRLFFVKEPIAIVHFAKRYISDTSWCREGKSFALVDAASAGTTVVGYHVTAISPRLKGFGDSFYLARRIKGAFAKDGVSLLRPEVPAPAAISEGAMRLYLAETLVPRYARHALGVETAVDWSTAWRPGMENRQILSGSGGTRLIRGKFTQIVHEGDEIRGDQTWSRPFNLKYRFSAGEPIFEAALYRRDSDCSSMPDGEDWLRDENDSLNPAFQHAGTVSADLSLLVASLPVFEANTPEKAWVQLDLQLSVYVGEASLEACVVWRDQSGDHSGPPLRLQQILI</sequence>
<feature type="compositionally biased region" description="Polar residues" evidence="1">
    <location>
        <begin position="157"/>
        <end position="176"/>
    </location>
</feature>
<feature type="region of interest" description="Disordered" evidence="1">
    <location>
        <begin position="199"/>
        <end position="221"/>
    </location>
</feature>
<evidence type="ECO:0000313" key="2">
    <source>
        <dbReference type="EMBL" id="KAG0663213.1"/>
    </source>
</evidence>
<protein>
    <submittedName>
        <fullName evidence="2">Uncharacterized protein</fullName>
    </submittedName>
</protein>
<organism evidence="2 3">
    <name type="scientific">Rhodotorula mucilaginosa</name>
    <name type="common">Yeast</name>
    <name type="synonym">Rhodotorula rubra</name>
    <dbReference type="NCBI Taxonomy" id="5537"/>
    <lineage>
        <taxon>Eukaryota</taxon>
        <taxon>Fungi</taxon>
        <taxon>Dikarya</taxon>
        <taxon>Basidiomycota</taxon>
        <taxon>Pucciniomycotina</taxon>
        <taxon>Microbotryomycetes</taxon>
        <taxon>Sporidiobolales</taxon>
        <taxon>Sporidiobolaceae</taxon>
        <taxon>Rhodotorula</taxon>
    </lineage>
</organism>
<comment type="caution">
    <text evidence="2">The sequence shown here is derived from an EMBL/GenBank/DDBJ whole genome shotgun (WGS) entry which is preliminary data.</text>
</comment>
<evidence type="ECO:0000256" key="1">
    <source>
        <dbReference type="SAM" id="MobiDB-lite"/>
    </source>
</evidence>
<keyword evidence="3" id="KW-1185">Reference proteome</keyword>
<evidence type="ECO:0000313" key="3">
    <source>
        <dbReference type="Proteomes" id="UP000777482"/>
    </source>
</evidence>
<dbReference type="AlphaFoldDB" id="A0A9P6W655"/>
<reference evidence="2 3" key="1">
    <citation type="submission" date="2020-11" db="EMBL/GenBank/DDBJ databases">
        <title>Kefir isolates.</title>
        <authorList>
            <person name="Marcisauskas S."/>
            <person name="Kim Y."/>
            <person name="Blasche S."/>
        </authorList>
    </citation>
    <scope>NUCLEOTIDE SEQUENCE [LARGE SCALE GENOMIC DNA]</scope>
    <source>
        <strain evidence="2 3">KR</strain>
    </source>
</reference>
<proteinExistence type="predicted"/>
<dbReference type="Proteomes" id="UP000777482">
    <property type="component" value="Unassembled WGS sequence"/>
</dbReference>
<name>A0A9P6W655_RHOMI</name>
<dbReference type="OrthoDB" id="2963168at2759"/>
<gene>
    <name evidence="2" type="ORF">C6P46_002802</name>
</gene>